<feature type="transmembrane region" description="Helical" evidence="1">
    <location>
        <begin position="7"/>
        <end position="27"/>
    </location>
</feature>
<accession>A0A2P2IM11</accession>
<keyword evidence="1" id="KW-0812">Transmembrane</keyword>
<evidence type="ECO:0000313" key="2">
    <source>
        <dbReference type="EMBL" id="MBW82228.1"/>
    </source>
</evidence>
<evidence type="ECO:0000256" key="1">
    <source>
        <dbReference type="SAM" id="Phobius"/>
    </source>
</evidence>
<proteinExistence type="predicted"/>
<sequence>MENNSTLLSLTDYFLLFAVLLHNSIWFSD</sequence>
<protein>
    <submittedName>
        <fullName evidence="2">Uncharacterized protein</fullName>
    </submittedName>
</protein>
<keyword evidence="1" id="KW-1133">Transmembrane helix</keyword>
<organism evidence="2">
    <name type="scientific">Rhizophora mucronata</name>
    <name type="common">Asiatic mangrove</name>
    <dbReference type="NCBI Taxonomy" id="61149"/>
    <lineage>
        <taxon>Eukaryota</taxon>
        <taxon>Viridiplantae</taxon>
        <taxon>Streptophyta</taxon>
        <taxon>Embryophyta</taxon>
        <taxon>Tracheophyta</taxon>
        <taxon>Spermatophyta</taxon>
        <taxon>Magnoliopsida</taxon>
        <taxon>eudicotyledons</taxon>
        <taxon>Gunneridae</taxon>
        <taxon>Pentapetalae</taxon>
        <taxon>rosids</taxon>
        <taxon>fabids</taxon>
        <taxon>Malpighiales</taxon>
        <taxon>Rhizophoraceae</taxon>
        <taxon>Rhizophora</taxon>
    </lineage>
</organism>
<dbReference type="AlphaFoldDB" id="A0A2P2IM11"/>
<dbReference type="EMBL" id="GGEC01001745">
    <property type="protein sequence ID" value="MBW82228.1"/>
    <property type="molecule type" value="Transcribed_RNA"/>
</dbReference>
<name>A0A2P2IM11_RHIMU</name>
<keyword evidence="1" id="KW-0472">Membrane</keyword>
<reference evidence="2" key="1">
    <citation type="submission" date="2018-02" db="EMBL/GenBank/DDBJ databases">
        <title>Rhizophora mucronata_Transcriptome.</title>
        <authorList>
            <person name="Meera S.P."/>
            <person name="Sreeshan A."/>
            <person name="Augustine A."/>
        </authorList>
    </citation>
    <scope>NUCLEOTIDE SEQUENCE</scope>
    <source>
        <tissue evidence="2">Leaf</tissue>
    </source>
</reference>